<accession>A0A6J5CAN1</accession>
<proteinExistence type="predicted"/>
<sequence>MESAQLTVEDKAIEILRQTRDGDTLEPRDLKLVEMAVNNFLNEEGKQAFETLFSSVASGAYASTPHWFHGIENMTRDQQGYVYWKGKQIEHYSHSDPSESRRDALELAERCRALEMKGFPVSGSTLMRTCVTEAPADTPWLLALQRYYCFFEPAEEGGPSISEFHGIFYRIGADSGVVVVSRNAEGVQITHKDSAYDAFHDLQGRGLKSLPVDPDYEEMCRRLTLMAVTPAALEAAISGA</sequence>
<dbReference type="RefSeq" id="WP_035478351.1">
    <property type="nucleotide sequence ID" value="NZ_CADFGL010000041.1"/>
</dbReference>
<organism evidence="1 2">
    <name type="scientific">Paraburkholderia phenoliruptrix</name>
    <dbReference type="NCBI Taxonomy" id="252970"/>
    <lineage>
        <taxon>Bacteria</taxon>
        <taxon>Pseudomonadati</taxon>
        <taxon>Pseudomonadota</taxon>
        <taxon>Betaproteobacteria</taxon>
        <taxon>Burkholderiales</taxon>
        <taxon>Burkholderiaceae</taxon>
        <taxon>Paraburkholderia</taxon>
    </lineage>
</organism>
<name>A0A6J5CAN1_9BURK</name>
<reference evidence="1 2" key="1">
    <citation type="submission" date="2020-04" db="EMBL/GenBank/DDBJ databases">
        <authorList>
            <person name="De Canck E."/>
        </authorList>
    </citation>
    <scope>NUCLEOTIDE SEQUENCE [LARGE SCALE GENOMIC DNA]</scope>
    <source>
        <strain evidence="1 2">LMG 22037</strain>
    </source>
</reference>
<dbReference type="Proteomes" id="UP000494249">
    <property type="component" value="Unassembled WGS sequence"/>
</dbReference>
<evidence type="ECO:0000313" key="1">
    <source>
        <dbReference type="EMBL" id="CAB3731747.1"/>
    </source>
</evidence>
<gene>
    <name evidence="1" type="ORF">LMG22037_05638</name>
</gene>
<dbReference type="AlphaFoldDB" id="A0A6J5CAN1"/>
<evidence type="ECO:0000313" key="2">
    <source>
        <dbReference type="Proteomes" id="UP000494249"/>
    </source>
</evidence>
<protein>
    <submittedName>
        <fullName evidence="1">Uncharacterized protein</fullName>
    </submittedName>
</protein>
<dbReference type="EMBL" id="CADIKB010000043">
    <property type="protein sequence ID" value="CAB3731747.1"/>
    <property type="molecule type" value="Genomic_DNA"/>
</dbReference>